<name>A0ABM7VGX3_9BACT</name>
<keyword evidence="3" id="KW-1185">Reference proteome</keyword>
<evidence type="ECO:0000259" key="1">
    <source>
        <dbReference type="Pfam" id="PF00814"/>
    </source>
</evidence>
<reference evidence="2 3" key="1">
    <citation type="submission" date="2021-12" db="EMBL/GenBank/DDBJ databases">
        <title>Genome sequencing of bacteria with rrn-lacking chromosome and rrn-plasmid.</title>
        <authorList>
            <person name="Anda M."/>
            <person name="Iwasaki W."/>
        </authorList>
    </citation>
    <scope>NUCLEOTIDE SEQUENCE [LARGE SCALE GENOMIC DNA]</scope>
    <source>
        <strain evidence="2 3">NBRC 101262</strain>
    </source>
</reference>
<dbReference type="InterPro" id="IPR000905">
    <property type="entry name" value="Gcp-like_dom"/>
</dbReference>
<dbReference type="SUPFAM" id="SSF53067">
    <property type="entry name" value="Actin-like ATPase domain"/>
    <property type="match status" value="2"/>
</dbReference>
<evidence type="ECO:0000313" key="2">
    <source>
        <dbReference type="EMBL" id="BDD00203.1"/>
    </source>
</evidence>
<dbReference type="PANTHER" id="PTHR11735:SF11">
    <property type="entry name" value="TRNA THREONYLCARBAMOYLADENOSINE BIOSYNTHESIS PROTEIN TSAB"/>
    <property type="match status" value="1"/>
</dbReference>
<dbReference type="InterPro" id="IPR043129">
    <property type="entry name" value="ATPase_NBD"/>
</dbReference>
<dbReference type="Gene3D" id="3.30.420.40">
    <property type="match status" value="2"/>
</dbReference>
<organism evidence="2 3">
    <name type="scientific">Persicobacter psychrovividus</name>
    <dbReference type="NCBI Taxonomy" id="387638"/>
    <lineage>
        <taxon>Bacteria</taxon>
        <taxon>Pseudomonadati</taxon>
        <taxon>Bacteroidota</taxon>
        <taxon>Cytophagia</taxon>
        <taxon>Cytophagales</taxon>
        <taxon>Persicobacteraceae</taxon>
        <taxon>Persicobacter</taxon>
    </lineage>
</organism>
<dbReference type="RefSeq" id="WP_332922755.1">
    <property type="nucleotide sequence ID" value="NZ_AP025292.1"/>
</dbReference>
<proteinExistence type="predicted"/>
<protein>
    <submittedName>
        <fullName evidence="2">tRNA (Adenosine(37)-N6)-threonylcarbamoyltransferase complex dimerization subunit type 1 TsaB</fullName>
    </submittedName>
</protein>
<accession>A0ABM7VGX3</accession>
<dbReference type="Proteomes" id="UP001354989">
    <property type="component" value="Chromosome"/>
</dbReference>
<sequence length="230" mass="25625">MATILNIETATPVCSVAIFKDGERQGFQELFIERSHSSLLTVVIDQLMKNIGLSMKSLDAVAVSAGPGSYTGLRIGVSTAKGICHALNIPLIAIDTLSAMVRHISYTQNQEDALYCPMLDARRMEVYCQLAKANGEMLLPTQPKILEDQQNPFEQELSTQKIIFFGNGMPKCKEILRHENAIFLENITPSSIGVGMIAEEKFKAEQFEDLAYFEPFYLKAFQGTKPKKRL</sequence>
<dbReference type="CDD" id="cd24032">
    <property type="entry name" value="ASKHA_NBD_TsaB"/>
    <property type="match status" value="1"/>
</dbReference>
<feature type="domain" description="Gcp-like" evidence="1">
    <location>
        <begin position="33"/>
        <end position="177"/>
    </location>
</feature>
<gene>
    <name evidence="2" type="ORF">PEPS_24830</name>
</gene>
<dbReference type="Pfam" id="PF00814">
    <property type="entry name" value="TsaD"/>
    <property type="match status" value="1"/>
</dbReference>
<dbReference type="PANTHER" id="PTHR11735">
    <property type="entry name" value="TRNA N6-ADENOSINE THREONYLCARBAMOYLTRANSFERASE"/>
    <property type="match status" value="1"/>
</dbReference>
<dbReference type="InterPro" id="IPR022496">
    <property type="entry name" value="T6A_TsaB"/>
</dbReference>
<dbReference type="EMBL" id="AP025292">
    <property type="protein sequence ID" value="BDD00203.1"/>
    <property type="molecule type" value="Genomic_DNA"/>
</dbReference>
<evidence type="ECO:0000313" key="3">
    <source>
        <dbReference type="Proteomes" id="UP001354989"/>
    </source>
</evidence>
<dbReference type="NCBIfam" id="TIGR03725">
    <property type="entry name" value="T6A_YeaZ"/>
    <property type="match status" value="1"/>
</dbReference>